<protein>
    <recommendedName>
        <fullName evidence="2">non-specific serine/threonine protein kinase</fullName>
        <ecNumber evidence="2">2.7.11.1</ecNumber>
    </recommendedName>
    <alternativeName>
        <fullName evidence="11">Autophagy-related protein 1</fullName>
    </alternativeName>
</protein>
<organism evidence="15 16">
    <name type="scientific">Fusarium vanettenii (strain ATCC MYA-4622 / CBS 123669 / FGSC 9596 / NRRL 45880 / 77-13-4)</name>
    <name type="common">Fusarium solani subsp. pisi</name>
    <dbReference type="NCBI Taxonomy" id="660122"/>
    <lineage>
        <taxon>Eukaryota</taxon>
        <taxon>Fungi</taxon>
        <taxon>Dikarya</taxon>
        <taxon>Ascomycota</taxon>
        <taxon>Pezizomycotina</taxon>
        <taxon>Sordariomycetes</taxon>
        <taxon>Hypocreomycetidae</taxon>
        <taxon>Hypocreales</taxon>
        <taxon>Nectriaceae</taxon>
        <taxon>Fusarium</taxon>
        <taxon>Fusarium solani species complex</taxon>
        <taxon>Fusarium vanettenii</taxon>
    </lineage>
</organism>
<evidence type="ECO:0000256" key="13">
    <source>
        <dbReference type="ARBA" id="ARBA00048679"/>
    </source>
</evidence>
<dbReference type="InterPro" id="IPR011009">
    <property type="entry name" value="Kinase-like_dom_sf"/>
</dbReference>
<dbReference type="GO" id="GO:0005776">
    <property type="term" value="C:autophagosome"/>
    <property type="evidence" value="ECO:0007669"/>
    <property type="project" value="TreeGrafter"/>
</dbReference>
<evidence type="ECO:0000256" key="9">
    <source>
        <dbReference type="ARBA" id="ARBA00022927"/>
    </source>
</evidence>
<dbReference type="SUPFAM" id="SSF56112">
    <property type="entry name" value="Protein kinase-like (PK-like)"/>
    <property type="match status" value="1"/>
</dbReference>
<evidence type="ECO:0000256" key="4">
    <source>
        <dbReference type="ARBA" id="ARBA00022527"/>
    </source>
</evidence>
<dbReference type="KEGG" id="nhe:NECHADRAFT_53989"/>
<dbReference type="InterPro" id="IPR008271">
    <property type="entry name" value="Ser/Thr_kinase_AS"/>
</dbReference>
<dbReference type="RefSeq" id="XP_003047494.1">
    <property type="nucleotide sequence ID" value="XM_003047448.1"/>
</dbReference>
<dbReference type="Pfam" id="PF00069">
    <property type="entry name" value="Pkinase"/>
    <property type="match status" value="1"/>
</dbReference>
<evidence type="ECO:0000256" key="3">
    <source>
        <dbReference type="ARBA" id="ARBA00022448"/>
    </source>
</evidence>
<evidence type="ECO:0000256" key="8">
    <source>
        <dbReference type="ARBA" id="ARBA00022840"/>
    </source>
</evidence>
<evidence type="ECO:0000256" key="5">
    <source>
        <dbReference type="ARBA" id="ARBA00022679"/>
    </source>
</evidence>
<keyword evidence="16" id="KW-1185">Reference proteome</keyword>
<dbReference type="GO" id="GO:0005524">
    <property type="term" value="F:ATP binding"/>
    <property type="evidence" value="ECO:0007669"/>
    <property type="project" value="UniProtKB-KW"/>
</dbReference>
<dbReference type="eggNOG" id="KOG0615">
    <property type="taxonomic scope" value="Eukaryota"/>
</dbReference>
<dbReference type="InParanoid" id="C7Z369"/>
<keyword evidence="5" id="KW-0808">Transferase</keyword>
<comment type="catalytic activity">
    <reaction evidence="12">
        <text>L-threonyl-[protein] + ATP = O-phospho-L-threonyl-[protein] + ADP + H(+)</text>
        <dbReference type="Rhea" id="RHEA:46608"/>
        <dbReference type="Rhea" id="RHEA-COMP:11060"/>
        <dbReference type="Rhea" id="RHEA-COMP:11605"/>
        <dbReference type="ChEBI" id="CHEBI:15378"/>
        <dbReference type="ChEBI" id="CHEBI:30013"/>
        <dbReference type="ChEBI" id="CHEBI:30616"/>
        <dbReference type="ChEBI" id="CHEBI:61977"/>
        <dbReference type="ChEBI" id="CHEBI:456216"/>
        <dbReference type="EC" id="2.7.11.1"/>
    </reaction>
</comment>
<dbReference type="PROSITE" id="PS50011">
    <property type="entry name" value="PROTEIN_KINASE_DOM"/>
    <property type="match status" value="1"/>
</dbReference>
<dbReference type="VEuPathDB" id="FungiDB:NECHADRAFT_53989"/>
<dbReference type="PANTHER" id="PTHR24348">
    <property type="entry name" value="SERINE/THREONINE-PROTEIN KINASE UNC-51-RELATED"/>
    <property type="match status" value="1"/>
</dbReference>
<dbReference type="EC" id="2.7.11.1" evidence="2"/>
<dbReference type="GO" id="GO:0015031">
    <property type="term" value="P:protein transport"/>
    <property type="evidence" value="ECO:0007669"/>
    <property type="project" value="UniProtKB-KW"/>
</dbReference>
<evidence type="ECO:0000256" key="10">
    <source>
        <dbReference type="ARBA" id="ARBA00023006"/>
    </source>
</evidence>
<dbReference type="Gene3D" id="1.10.510.10">
    <property type="entry name" value="Transferase(Phosphotransferase) domain 1"/>
    <property type="match status" value="1"/>
</dbReference>
<dbReference type="GO" id="GO:0000045">
    <property type="term" value="P:autophagosome assembly"/>
    <property type="evidence" value="ECO:0007669"/>
    <property type="project" value="TreeGrafter"/>
</dbReference>
<evidence type="ECO:0000256" key="11">
    <source>
        <dbReference type="ARBA" id="ARBA00030237"/>
    </source>
</evidence>
<evidence type="ECO:0000256" key="12">
    <source>
        <dbReference type="ARBA" id="ARBA00047899"/>
    </source>
</evidence>
<gene>
    <name evidence="15" type="ORF">NECHADRAFT_53989</name>
</gene>
<proteinExistence type="predicted"/>
<dbReference type="EMBL" id="GG698907">
    <property type="protein sequence ID" value="EEU41781.1"/>
    <property type="molecule type" value="Genomic_DNA"/>
</dbReference>
<name>C7Z369_FUSV7</name>
<dbReference type="OrthoDB" id="10252171at2759"/>
<dbReference type="PANTHER" id="PTHR24348:SF22">
    <property type="entry name" value="NON-SPECIFIC SERINE_THREONINE PROTEIN KINASE"/>
    <property type="match status" value="1"/>
</dbReference>
<dbReference type="GO" id="GO:0004674">
    <property type="term" value="F:protein serine/threonine kinase activity"/>
    <property type="evidence" value="ECO:0007669"/>
    <property type="project" value="UniProtKB-KW"/>
</dbReference>
<evidence type="ECO:0000256" key="2">
    <source>
        <dbReference type="ARBA" id="ARBA00012513"/>
    </source>
</evidence>
<evidence type="ECO:0000256" key="6">
    <source>
        <dbReference type="ARBA" id="ARBA00022741"/>
    </source>
</evidence>
<keyword evidence="4" id="KW-0723">Serine/threonine-protein kinase</keyword>
<dbReference type="InterPro" id="IPR045269">
    <property type="entry name" value="Atg1-like"/>
</dbReference>
<evidence type="ECO:0000313" key="15">
    <source>
        <dbReference type="EMBL" id="EEU41781.1"/>
    </source>
</evidence>
<dbReference type="PROSITE" id="PS00108">
    <property type="entry name" value="PROTEIN_KINASE_ST"/>
    <property type="match status" value="1"/>
</dbReference>
<dbReference type="GO" id="GO:0010506">
    <property type="term" value="P:regulation of autophagy"/>
    <property type="evidence" value="ECO:0007669"/>
    <property type="project" value="InterPro"/>
</dbReference>
<dbReference type="AlphaFoldDB" id="C7Z369"/>
<dbReference type="GeneID" id="9675926"/>
<keyword evidence="9" id="KW-0653">Protein transport</keyword>
<evidence type="ECO:0000313" key="16">
    <source>
        <dbReference type="Proteomes" id="UP000005206"/>
    </source>
</evidence>
<dbReference type="HOGENOM" id="CLU_000288_63_0_1"/>
<keyword evidence="3" id="KW-0813">Transport</keyword>
<keyword evidence="6" id="KW-0547">Nucleotide-binding</keyword>
<evidence type="ECO:0000256" key="1">
    <source>
        <dbReference type="ARBA" id="ARBA00004623"/>
    </source>
</evidence>
<feature type="domain" description="Protein kinase" evidence="14">
    <location>
        <begin position="1"/>
        <end position="207"/>
    </location>
</feature>
<dbReference type="SMART" id="SM00220">
    <property type="entry name" value="S_TKc"/>
    <property type="match status" value="1"/>
</dbReference>
<evidence type="ECO:0000259" key="14">
    <source>
        <dbReference type="PROSITE" id="PS50011"/>
    </source>
</evidence>
<comment type="catalytic activity">
    <reaction evidence="13">
        <text>L-seryl-[protein] + ATP = O-phospho-L-seryl-[protein] + ADP + H(+)</text>
        <dbReference type="Rhea" id="RHEA:17989"/>
        <dbReference type="Rhea" id="RHEA-COMP:9863"/>
        <dbReference type="Rhea" id="RHEA-COMP:11604"/>
        <dbReference type="ChEBI" id="CHEBI:15378"/>
        <dbReference type="ChEBI" id="CHEBI:29999"/>
        <dbReference type="ChEBI" id="CHEBI:30616"/>
        <dbReference type="ChEBI" id="CHEBI:83421"/>
        <dbReference type="ChEBI" id="CHEBI:456216"/>
        <dbReference type="EC" id="2.7.11.1"/>
    </reaction>
</comment>
<sequence length="222" mass="25053">MGYYTSKRTLYIAMEYFPKGDLGTYALEYAPLPEDECREIASQILRGLVTMHQERFAHRDVKPQNVLIQQSPRSVPPAPWWVKLADFGISKRLEPNTSGSTRRSGTLQYMAPELLRSRLSNRSNFNYPAVDLWALGVTTFFVLTKRLPFQDISSAIDYASDPDKPFPTAALNGCQVSMDAQAFICALMKPKPTERLDSGAAMRHAWMHSFLPEMQTTLSHSG</sequence>
<keyword evidence="7" id="KW-0418">Kinase</keyword>
<dbReference type="STRING" id="660122.C7Z369"/>
<keyword evidence="10" id="KW-0072">Autophagy</keyword>
<keyword evidence="8" id="KW-0067">ATP-binding</keyword>
<evidence type="ECO:0000256" key="7">
    <source>
        <dbReference type="ARBA" id="ARBA00022777"/>
    </source>
</evidence>
<accession>C7Z369</accession>
<dbReference type="CDD" id="cd14014">
    <property type="entry name" value="STKc_PknB_like"/>
    <property type="match status" value="1"/>
</dbReference>
<dbReference type="InterPro" id="IPR000719">
    <property type="entry name" value="Prot_kinase_dom"/>
</dbReference>
<dbReference type="GO" id="GO:0005829">
    <property type="term" value="C:cytosol"/>
    <property type="evidence" value="ECO:0007669"/>
    <property type="project" value="TreeGrafter"/>
</dbReference>
<dbReference type="Proteomes" id="UP000005206">
    <property type="component" value="Chromosome 12"/>
</dbReference>
<reference evidence="15 16" key="1">
    <citation type="journal article" date="2009" name="PLoS Genet.">
        <title>The genome of Nectria haematococca: contribution of supernumerary chromosomes to gene expansion.</title>
        <authorList>
            <person name="Coleman J.J."/>
            <person name="Rounsley S.D."/>
            <person name="Rodriguez-Carres M."/>
            <person name="Kuo A."/>
            <person name="Wasmann C.C."/>
            <person name="Grimwood J."/>
            <person name="Schmutz J."/>
            <person name="Taga M."/>
            <person name="White G.J."/>
            <person name="Zhou S."/>
            <person name="Schwartz D.C."/>
            <person name="Freitag M."/>
            <person name="Ma L.J."/>
            <person name="Danchin E.G."/>
            <person name="Henrissat B."/>
            <person name="Coutinho P.M."/>
            <person name="Nelson D.R."/>
            <person name="Straney D."/>
            <person name="Napoli C.A."/>
            <person name="Barker B.M."/>
            <person name="Gribskov M."/>
            <person name="Rep M."/>
            <person name="Kroken S."/>
            <person name="Molnar I."/>
            <person name="Rensing C."/>
            <person name="Kennell J.C."/>
            <person name="Zamora J."/>
            <person name="Farman M.L."/>
            <person name="Selker E.U."/>
            <person name="Salamov A."/>
            <person name="Shapiro H."/>
            <person name="Pangilinan J."/>
            <person name="Lindquist E."/>
            <person name="Lamers C."/>
            <person name="Grigoriev I.V."/>
            <person name="Geiser D.M."/>
            <person name="Covert S.F."/>
            <person name="Temporini E."/>
            <person name="Vanetten H.D."/>
        </authorList>
    </citation>
    <scope>NUCLEOTIDE SEQUENCE [LARGE SCALE GENOMIC DNA]</scope>
    <source>
        <strain evidence="16">ATCC MYA-4622 / CBS 123669 / FGSC 9596 / NRRL 45880 / 77-13-4</strain>
    </source>
</reference>
<comment type="subcellular location">
    <subcellularLocation>
        <location evidence="1">Preautophagosomal structure membrane</location>
        <topology evidence="1">Peripheral membrane protein</topology>
    </subcellularLocation>
</comment>
<dbReference type="OMA" id="NSHAFDE"/>
<dbReference type="GO" id="GO:0034045">
    <property type="term" value="C:phagophore assembly site membrane"/>
    <property type="evidence" value="ECO:0007669"/>
    <property type="project" value="UniProtKB-SubCell"/>
</dbReference>